<organism evidence="2 3">
    <name type="scientific">Actinomyces urogenitalis DORA_12</name>
    <dbReference type="NCBI Taxonomy" id="1403939"/>
    <lineage>
        <taxon>Bacteria</taxon>
        <taxon>Bacillati</taxon>
        <taxon>Actinomycetota</taxon>
        <taxon>Actinomycetes</taxon>
        <taxon>Actinomycetales</taxon>
        <taxon>Actinomycetaceae</taxon>
        <taxon>Actinomyces</taxon>
    </lineage>
</organism>
<feature type="region of interest" description="Disordered" evidence="1">
    <location>
        <begin position="168"/>
        <end position="207"/>
    </location>
</feature>
<gene>
    <name evidence="2" type="ORF">Q605_AUC01162G0001</name>
</gene>
<proteinExistence type="predicted"/>
<dbReference type="AlphaFoldDB" id="W1V7M3"/>
<evidence type="ECO:0000256" key="1">
    <source>
        <dbReference type="SAM" id="MobiDB-lite"/>
    </source>
</evidence>
<evidence type="ECO:0000313" key="3">
    <source>
        <dbReference type="Proteomes" id="UP000018852"/>
    </source>
</evidence>
<evidence type="ECO:0000313" key="2">
    <source>
        <dbReference type="EMBL" id="ETJ00875.1"/>
    </source>
</evidence>
<evidence type="ECO:0008006" key="4">
    <source>
        <dbReference type="Google" id="ProtNLM"/>
    </source>
</evidence>
<dbReference type="EMBL" id="AZLV01001162">
    <property type="protein sequence ID" value="ETJ00875.1"/>
    <property type="molecule type" value="Genomic_DNA"/>
</dbReference>
<dbReference type="Proteomes" id="UP000018852">
    <property type="component" value="Unassembled WGS sequence"/>
</dbReference>
<name>W1V7M3_9ACTO</name>
<feature type="non-terminal residue" evidence="2">
    <location>
        <position position="207"/>
    </location>
</feature>
<comment type="caution">
    <text evidence="2">The sequence shown here is derived from an EMBL/GenBank/DDBJ whole genome shotgun (WGS) entry which is preliminary data.</text>
</comment>
<accession>W1V7M3</accession>
<sequence length="207" mass="22200">MKSENGDVSRLTEWLQLTTAESVNAIAKRIGVPQRTLANHVNRGRLEASEIVAIARAYDYPPVLALADLGVITREELEEGTTKAALEEVPVPELLEVAMTRLAQAKEGIGRFAQSTTLANDAFWVRVLASDLTASIYGVRPTWGDLGVASVNDVPHQSCETLQIAEEGNEFEGPGKWVSNSLESEASETLPESSAPPHPAPADDGVV</sequence>
<reference evidence="2 3" key="1">
    <citation type="submission" date="2013-12" db="EMBL/GenBank/DDBJ databases">
        <title>A Varibaculum cambriense genome reconstructed from a premature infant gut community with otherwise low bacterial novelty that shifts toward anaerobic metabolism during the third week of life.</title>
        <authorList>
            <person name="Brown C.T."/>
            <person name="Sharon I."/>
            <person name="Thomas B.C."/>
            <person name="Castelle C.J."/>
            <person name="Morowitz M.J."/>
            <person name="Banfield J.F."/>
        </authorList>
    </citation>
    <scope>NUCLEOTIDE SEQUENCE [LARGE SCALE GENOMIC DNA]</scope>
    <source>
        <strain evidence="3">DORA_12</strain>
    </source>
</reference>
<protein>
    <recommendedName>
        <fullName evidence="4">HTH cro/C1-type domain-containing protein</fullName>
    </recommendedName>
</protein>